<dbReference type="AlphaFoldDB" id="A0A8K0LA86"/>
<evidence type="ECO:0000259" key="2">
    <source>
        <dbReference type="PROSITE" id="PS50097"/>
    </source>
</evidence>
<accession>A0A8K0LA86</accession>
<dbReference type="PANTHER" id="PTHR47843:SF2">
    <property type="entry name" value="BTB DOMAIN-CONTAINING PROTEIN"/>
    <property type="match status" value="1"/>
</dbReference>
<name>A0A8K0LA86_9PEZI</name>
<dbReference type="InterPro" id="IPR000210">
    <property type="entry name" value="BTB/POZ_dom"/>
</dbReference>
<reference evidence="3" key="1">
    <citation type="submission" date="2021-07" db="EMBL/GenBank/DDBJ databases">
        <title>Elsinoe batatas strain:CRI-CJ2 Genome sequencing and assembly.</title>
        <authorList>
            <person name="Huang L."/>
        </authorList>
    </citation>
    <scope>NUCLEOTIDE SEQUENCE</scope>
    <source>
        <strain evidence="3">CRI-CJ2</strain>
    </source>
</reference>
<dbReference type="PROSITE" id="PS50097">
    <property type="entry name" value="BTB"/>
    <property type="match status" value="1"/>
</dbReference>
<evidence type="ECO:0000256" key="1">
    <source>
        <dbReference type="SAM" id="MobiDB-lite"/>
    </source>
</evidence>
<dbReference type="Pfam" id="PF00651">
    <property type="entry name" value="BTB"/>
    <property type="match status" value="1"/>
</dbReference>
<comment type="caution">
    <text evidence="3">The sequence shown here is derived from an EMBL/GenBank/DDBJ whole genome shotgun (WGS) entry which is preliminary data.</text>
</comment>
<dbReference type="EMBL" id="JAESVG020000001">
    <property type="protein sequence ID" value="KAG8630948.1"/>
    <property type="molecule type" value="Genomic_DNA"/>
</dbReference>
<keyword evidence="4" id="KW-1185">Reference proteome</keyword>
<dbReference type="InterPro" id="IPR011333">
    <property type="entry name" value="SKP1/BTB/POZ_sf"/>
</dbReference>
<feature type="region of interest" description="Disordered" evidence="1">
    <location>
        <begin position="252"/>
        <end position="293"/>
    </location>
</feature>
<evidence type="ECO:0000313" key="3">
    <source>
        <dbReference type="EMBL" id="KAG8630948.1"/>
    </source>
</evidence>
<dbReference type="SUPFAM" id="SSF54695">
    <property type="entry name" value="POZ domain"/>
    <property type="match status" value="1"/>
</dbReference>
<dbReference type="PANTHER" id="PTHR47843">
    <property type="entry name" value="BTB DOMAIN-CONTAINING PROTEIN-RELATED"/>
    <property type="match status" value="1"/>
</dbReference>
<dbReference type="Proteomes" id="UP000809789">
    <property type="component" value="Unassembled WGS sequence"/>
</dbReference>
<organism evidence="3 4">
    <name type="scientific">Elsinoe batatas</name>
    <dbReference type="NCBI Taxonomy" id="2601811"/>
    <lineage>
        <taxon>Eukaryota</taxon>
        <taxon>Fungi</taxon>
        <taxon>Dikarya</taxon>
        <taxon>Ascomycota</taxon>
        <taxon>Pezizomycotina</taxon>
        <taxon>Dothideomycetes</taxon>
        <taxon>Dothideomycetidae</taxon>
        <taxon>Myriangiales</taxon>
        <taxon>Elsinoaceae</taxon>
        <taxon>Elsinoe</taxon>
    </lineage>
</organism>
<sequence length="293" mass="33133">MADNRTAVEKRKEEAELHDSQPRNIRKKIMQAYDHRDISIADWTKAAGGNYDEVISVIVGPGDEAKTYLVHAKVLARSSHFFKACMTNDWLEHKEKTIEMPDDDPTIVNLYIECCYRKHVLVSNPRSGLDSSLSAELACHLWVLTDKLQDAPMKRLVMAYIFGKRFLLDWLTPAAVDAAFLGPDDSKLVEFLLDAAVFFPNSVFVKNHLEDLPVEYHTKLAAKFLVQARNEQPSASHLHLLNHFTNKQGEPDMYYDDILSQPPDDNSGSLPNAGGDNASVRANRVLTRSQRRI</sequence>
<dbReference type="CDD" id="cd18186">
    <property type="entry name" value="BTB_POZ_ZBTB_KLHL-like"/>
    <property type="match status" value="1"/>
</dbReference>
<protein>
    <recommendedName>
        <fullName evidence="2">BTB domain-containing protein</fullName>
    </recommendedName>
</protein>
<proteinExistence type="predicted"/>
<feature type="domain" description="BTB" evidence="2">
    <location>
        <begin position="51"/>
        <end position="124"/>
    </location>
</feature>
<feature type="region of interest" description="Disordered" evidence="1">
    <location>
        <begin position="1"/>
        <end position="21"/>
    </location>
</feature>
<evidence type="ECO:0000313" key="4">
    <source>
        <dbReference type="Proteomes" id="UP000809789"/>
    </source>
</evidence>
<gene>
    <name evidence="3" type="ORF">KVT40_000088</name>
</gene>
<dbReference type="OrthoDB" id="1022638at2759"/>
<dbReference type="Gene3D" id="3.30.710.10">
    <property type="entry name" value="Potassium Channel Kv1.1, Chain A"/>
    <property type="match status" value="1"/>
</dbReference>